<keyword evidence="3" id="KW-1185">Reference proteome</keyword>
<evidence type="ECO:0000313" key="2">
    <source>
        <dbReference type="EMBL" id="MFC0471221.1"/>
    </source>
</evidence>
<dbReference type="InterPro" id="IPR013022">
    <property type="entry name" value="Xyl_isomerase-like_TIM-brl"/>
</dbReference>
<keyword evidence="2" id="KW-0413">Isomerase</keyword>
<name>A0ABV6KD31_9BACI</name>
<dbReference type="RefSeq" id="WP_335958576.1">
    <property type="nucleotide sequence ID" value="NZ_JAXBLX010000002.1"/>
</dbReference>
<accession>A0ABV6KD31</accession>
<dbReference type="Gene3D" id="3.20.20.150">
    <property type="entry name" value="Divalent-metal-dependent TIM barrel enzymes"/>
    <property type="match status" value="1"/>
</dbReference>
<dbReference type="GO" id="GO:0016853">
    <property type="term" value="F:isomerase activity"/>
    <property type="evidence" value="ECO:0007669"/>
    <property type="project" value="UniProtKB-KW"/>
</dbReference>
<dbReference type="InterPro" id="IPR036237">
    <property type="entry name" value="Xyl_isomerase-like_sf"/>
</dbReference>
<dbReference type="SUPFAM" id="SSF51658">
    <property type="entry name" value="Xylose isomerase-like"/>
    <property type="match status" value="1"/>
</dbReference>
<gene>
    <name evidence="2" type="ORF">ACFFHM_12165</name>
</gene>
<dbReference type="Pfam" id="PF01261">
    <property type="entry name" value="AP_endonuc_2"/>
    <property type="match status" value="1"/>
</dbReference>
<sequence length="289" mass="32790">MKGISFNTWAYSGFPVWVPSYPLEEVIKRLSSFGYDAIEIGCASPHAWPDYLSPERRREILRLLKEKNLKVSAMLPAPGGGPGVNPSSPLKEEREFTIQHYKDVVRLASEWECPTVMWIAGWVVHGTSQTEAWNYSLEALTEVAEYAKDLGVTMVVEPTPADSNLIETADDALLLSEQTGLSNVKVMFDTFHALYRNEVPSDYVYKMADKLHHVHISDNDRLPPGEGRCDFDAVLKALKDINYDGYLSMEVGFHTRQAEPDWYAKKSIEFLRGKVKQIYGDRREDQPLT</sequence>
<protein>
    <submittedName>
        <fullName evidence="2">Sugar phosphate isomerase/epimerase</fullName>
    </submittedName>
</protein>
<dbReference type="Proteomes" id="UP001589838">
    <property type="component" value="Unassembled WGS sequence"/>
</dbReference>
<feature type="domain" description="Xylose isomerase-like TIM barrel" evidence="1">
    <location>
        <begin position="28"/>
        <end position="272"/>
    </location>
</feature>
<comment type="caution">
    <text evidence="2">The sequence shown here is derived from an EMBL/GenBank/DDBJ whole genome shotgun (WGS) entry which is preliminary data.</text>
</comment>
<evidence type="ECO:0000259" key="1">
    <source>
        <dbReference type="Pfam" id="PF01261"/>
    </source>
</evidence>
<organism evidence="2 3">
    <name type="scientific">Halalkalibacter kiskunsagensis</name>
    <dbReference type="NCBI Taxonomy" id="1548599"/>
    <lineage>
        <taxon>Bacteria</taxon>
        <taxon>Bacillati</taxon>
        <taxon>Bacillota</taxon>
        <taxon>Bacilli</taxon>
        <taxon>Bacillales</taxon>
        <taxon>Bacillaceae</taxon>
        <taxon>Halalkalibacter</taxon>
    </lineage>
</organism>
<dbReference type="InterPro" id="IPR050312">
    <property type="entry name" value="IolE/XylAMocC-like"/>
</dbReference>
<reference evidence="2 3" key="1">
    <citation type="submission" date="2024-09" db="EMBL/GenBank/DDBJ databases">
        <authorList>
            <person name="Sun Q."/>
            <person name="Mori K."/>
        </authorList>
    </citation>
    <scope>NUCLEOTIDE SEQUENCE [LARGE SCALE GENOMIC DNA]</scope>
    <source>
        <strain evidence="2 3">NCAIM B.02610</strain>
    </source>
</reference>
<proteinExistence type="predicted"/>
<dbReference type="PANTHER" id="PTHR12110:SF21">
    <property type="entry name" value="XYLOSE ISOMERASE-LIKE TIM BARREL DOMAIN-CONTAINING PROTEIN"/>
    <property type="match status" value="1"/>
</dbReference>
<dbReference type="PANTHER" id="PTHR12110">
    <property type="entry name" value="HYDROXYPYRUVATE ISOMERASE"/>
    <property type="match status" value="1"/>
</dbReference>
<evidence type="ECO:0000313" key="3">
    <source>
        <dbReference type="Proteomes" id="UP001589838"/>
    </source>
</evidence>
<dbReference type="EMBL" id="JBHLUX010000030">
    <property type="protein sequence ID" value="MFC0471221.1"/>
    <property type="molecule type" value="Genomic_DNA"/>
</dbReference>